<dbReference type="AlphaFoldDB" id="A0AAW1KKV6"/>
<proteinExistence type="predicted"/>
<evidence type="ECO:0000313" key="2">
    <source>
        <dbReference type="Proteomes" id="UP001458880"/>
    </source>
</evidence>
<protein>
    <submittedName>
        <fullName evidence="1">Uncharacterized protein</fullName>
    </submittedName>
</protein>
<comment type="caution">
    <text evidence="1">The sequence shown here is derived from an EMBL/GenBank/DDBJ whole genome shotgun (WGS) entry which is preliminary data.</text>
</comment>
<organism evidence="1 2">
    <name type="scientific">Popillia japonica</name>
    <name type="common">Japanese beetle</name>
    <dbReference type="NCBI Taxonomy" id="7064"/>
    <lineage>
        <taxon>Eukaryota</taxon>
        <taxon>Metazoa</taxon>
        <taxon>Ecdysozoa</taxon>
        <taxon>Arthropoda</taxon>
        <taxon>Hexapoda</taxon>
        <taxon>Insecta</taxon>
        <taxon>Pterygota</taxon>
        <taxon>Neoptera</taxon>
        <taxon>Endopterygota</taxon>
        <taxon>Coleoptera</taxon>
        <taxon>Polyphaga</taxon>
        <taxon>Scarabaeiformia</taxon>
        <taxon>Scarabaeidae</taxon>
        <taxon>Rutelinae</taxon>
        <taxon>Popillia</taxon>
    </lineage>
</organism>
<dbReference type="Proteomes" id="UP001458880">
    <property type="component" value="Unassembled WGS sequence"/>
</dbReference>
<sequence length="162" mass="18450">MVGDRVERFTQVKRKRNCGDRPPLCPALTNNGLHRIMASSVRVFRSTPSTLRNPLWRGLSGRRLRRDPSKRLKSRSRMEEIVMGRQLSTSSGFPPLCNRTVLFAFSSSGTTPNTAMMLNIKTKRLVGRRRRWWSFRWSGPAVGDFISASPLVDFTLVGLRES</sequence>
<accession>A0AAW1KKV6</accession>
<name>A0AAW1KKV6_POPJA</name>
<evidence type="ECO:0000313" key="1">
    <source>
        <dbReference type="EMBL" id="KAK9719168.1"/>
    </source>
</evidence>
<dbReference type="EMBL" id="JASPKY010000222">
    <property type="protein sequence ID" value="KAK9719168.1"/>
    <property type="molecule type" value="Genomic_DNA"/>
</dbReference>
<gene>
    <name evidence="1" type="ORF">QE152_g22778</name>
</gene>
<keyword evidence="2" id="KW-1185">Reference proteome</keyword>
<reference evidence="1 2" key="1">
    <citation type="journal article" date="2024" name="BMC Genomics">
        <title>De novo assembly and annotation of Popillia japonica's genome with initial clues to its potential as an invasive pest.</title>
        <authorList>
            <person name="Cucini C."/>
            <person name="Boschi S."/>
            <person name="Funari R."/>
            <person name="Cardaioli E."/>
            <person name="Iannotti N."/>
            <person name="Marturano G."/>
            <person name="Paoli F."/>
            <person name="Bruttini M."/>
            <person name="Carapelli A."/>
            <person name="Frati F."/>
            <person name="Nardi F."/>
        </authorList>
    </citation>
    <scope>NUCLEOTIDE SEQUENCE [LARGE SCALE GENOMIC DNA]</scope>
    <source>
        <strain evidence="1">DMR45628</strain>
    </source>
</reference>